<evidence type="ECO:0000313" key="4">
    <source>
        <dbReference type="EMBL" id="GIJ46545.1"/>
    </source>
</evidence>
<accession>A0A8J3YME7</accession>
<dbReference type="EMBL" id="BOPF01000010">
    <property type="protein sequence ID" value="GIJ46545.1"/>
    <property type="molecule type" value="Genomic_DNA"/>
</dbReference>
<proteinExistence type="predicted"/>
<organism evidence="4 5">
    <name type="scientific">Virgisporangium aliadipatigenens</name>
    <dbReference type="NCBI Taxonomy" id="741659"/>
    <lineage>
        <taxon>Bacteria</taxon>
        <taxon>Bacillati</taxon>
        <taxon>Actinomycetota</taxon>
        <taxon>Actinomycetes</taxon>
        <taxon>Micromonosporales</taxon>
        <taxon>Micromonosporaceae</taxon>
        <taxon>Virgisporangium</taxon>
    </lineage>
</organism>
<dbReference type="AlphaFoldDB" id="A0A8J3YME7"/>
<gene>
    <name evidence="4" type="ORF">Val02_34310</name>
</gene>
<dbReference type="Proteomes" id="UP000619260">
    <property type="component" value="Unassembled WGS sequence"/>
</dbReference>
<dbReference type="Pfam" id="PF01408">
    <property type="entry name" value="GFO_IDH_MocA"/>
    <property type="match status" value="1"/>
</dbReference>
<evidence type="ECO:0000259" key="3">
    <source>
        <dbReference type="Pfam" id="PF22725"/>
    </source>
</evidence>
<dbReference type="GO" id="GO:0016491">
    <property type="term" value="F:oxidoreductase activity"/>
    <property type="evidence" value="ECO:0007669"/>
    <property type="project" value="UniProtKB-KW"/>
</dbReference>
<dbReference type="InterPro" id="IPR000683">
    <property type="entry name" value="Gfo/Idh/MocA-like_OxRdtase_N"/>
</dbReference>
<dbReference type="RefSeq" id="WP_203900045.1">
    <property type="nucleotide sequence ID" value="NZ_BOPF01000010.1"/>
</dbReference>
<dbReference type="PANTHER" id="PTHR43818:SF11">
    <property type="entry name" value="BCDNA.GH03377"/>
    <property type="match status" value="1"/>
</dbReference>
<name>A0A8J3YME7_9ACTN</name>
<comment type="caution">
    <text evidence="4">The sequence shown here is derived from an EMBL/GenBank/DDBJ whole genome shotgun (WGS) entry which is preliminary data.</text>
</comment>
<dbReference type="InterPro" id="IPR036291">
    <property type="entry name" value="NAD(P)-bd_dom_sf"/>
</dbReference>
<sequence>MAERVALVGALGHGLWHRRVIERLRAAGRVEPVAFCDRQPLTDAEDAPLRDVPVFDDHRRMLAATRPDVVVVCTPPHTHLPIALDVVHSGADLLLEKPPLASLAEHRRLTAELRTTGRTAQVGFQALGSHALQRLSAAIADGELGDLSRLGAVGAWWRPDAYFTRAPWAGKRFLDGRPVIDGALVNPFAHALMQALVLAGPAATAPMRLELERYRSRAIETDDTTFARVTFASGVELVVAVTLDSSVFLPGEIVVTGHRRTAVLEYPTDRLQLPGDDEPVHVPGRDGLLENLLDHRADPAVALIAPLSRTAVFTTLLEAIVSAPEPARIPARHLRPHPDGGGSAVEGIDRLVRKVVTRHRLPSELNVSWAAAPHRVVLDRWRPIVGSESRAG</sequence>
<evidence type="ECO:0000256" key="1">
    <source>
        <dbReference type="ARBA" id="ARBA00023002"/>
    </source>
</evidence>
<evidence type="ECO:0000313" key="5">
    <source>
        <dbReference type="Proteomes" id="UP000619260"/>
    </source>
</evidence>
<dbReference type="SUPFAM" id="SSF51735">
    <property type="entry name" value="NAD(P)-binding Rossmann-fold domains"/>
    <property type="match status" value="1"/>
</dbReference>
<keyword evidence="5" id="KW-1185">Reference proteome</keyword>
<dbReference type="GO" id="GO:0000166">
    <property type="term" value="F:nucleotide binding"/>
    <property type="evidence" value="ECO:0007669"/>
    <property type="project" value="InterPro"/>
</dbReference>
<dbReference type="Gene3D" id="3.30.360.10">
    <property type="entry name" value="Dihydrodipicolinate Reductase, domain 2"/>
    <property type="match status" value="1"/>
</dbReference>
<reference evidence="4" key="1">
    <citation type="submission" date="2021-01" db="EMBL/GenBank/DDBJ databases">
        <title>Whole genome shotgun sequence of Virgisporangium aliadipatigenens NBRC 105644.</title>
        <authorList>
            <person name="Komaki H."/>
            <person name="Tamura T."/>
        </authorList>
    </citation>
    <scope>NUCLEOTIDE SEQUENCE</scope>
    <source>
        <strain evidence="4">NBRC 105644</strain>
    </source>
</reference>
<protein>
    <submittedName>
        <fullName evidence="4">Oxidoreductase</fullName>
    </submittedName>
</protein>
<keyword evidence="1" id="KW-0560">Oxidoreductase</keyword>
<feature type="domain" description="GFO/IDH/MocA-like oxidoreductase" evidence="3">
    <location>
        <begin position="133"/>
        <end position="258"/>
    </location>
</feature>
<dbReference type="InterPro" id="IPR055170">
    <property type="entry name" value="GFO_IDH_MocA-like_dom"/>
</dbReference>
<evidence type="ECO:0000259" key="2">
    <source>
        <dbReference type="Pfam" id="PF01408"/>
    </source>
</evidence>
<dbReference type="InterPro" id="IPR050463">
    <property type="entry name" value="Gfo/Idh/MocA_oxidrdct_glycsds"/>
</dbReference>
<dbReference type="PANTHER" id="PTHR43818">
    <property type="entry name" value="BCDNA.GH03377"/>
    <property type="match status" value="1"/>
</dbReference>
<dbReference type="Gene3D" id="3.40.50.720">
    <property type="entry name" value="NAD(P)-binding Rossmann-like Domain"/>
    <property type="match status" value="1"/>
</dbReference>
<dbReference type="SUPFAM" id="SSF55347">
    <property type="entry name" value="Glyceraldehyde-3-phosphate dehydrogenase-like, C-terminal domain"/>
    <property type="match status" value="1"/>
</dbReference>
<dbReference type="Pfam" id="PF22725">
    <property type="entry name" value="GFO_IDH_MocA_C3"/>
    <property type="match status" value="1"/>
</dbReference>
<feature type="domain" description="Gfo/Idh/MocA-like oxidoreductase N-terminal" evidence="2">
    <location>
        <begin position="4"/>
        <end position="124"/>
    </location>
</feature>